<dbReference type="Proteomes" id="UP000256970">
    <property type="component" value="Unassembled WGS sequence"/>
</dbReference>
<dbReference type="PANTHER" id="PTHR21243">
    <property type="entry name" value="PROTEIN SCAI"/>
    <property type="match status" value="1"/>
</dbReference>
<name>A0A383VFI0_TETOB</name>
<dbReference type="AlphaFoldDB" id="A0A383VFI0"/>
<protein>
    <recommendedName>
        <fullName evidence="4">Protein SCAI</fullName>
    </recommendedName>
</protein>
<dbReference type="InterPro" id="IPR022709">
    <property type="entry name" value="SCAI"/>
</dbReference>
<evidence type="ECO:0000313" key="3">
    <source>
        <dbReference type="Proteomes" id="UP000256970"/>
    </source>
</evidence>
<sequence length="631" mass="70408">MSSRELFKEFEFLLEKSQRSFNRLRDLPPYGNSRWEHHFHKAFHIYSKLWKFQQDNREVLTTRGMERWEIGDIASKIGQLYYNYYLRASEIRFLHESYVFYEAIRSRAYFAQSATDPNLAIKQLRYFARFIIICLLLNRREEVWQLLQEFQALISSYIMKYNPPDAQEWRSVIQEVTNFLHADVAMPVPRSPGSNVPFRHSLRAALNQAEVKSSPHKMLLHDAILVSYYTRQVKIAELPLDSFRMLQALEWEDQFSSPNPPAQEHPMPLTRSGSGKNLAEKARGLENGLEPGAQGGKPLMENPAKHLVYRPTAMQLLSILTTTMEVMPKESIMLLYISASSARSDLARCAPYPSTSCLTSEIAPADLEPPPADNMSDVSVPSMSALTVHGGPNAGEGVHLGPVKGSSSSSGSVEAVDSYLLPEDLLHLTRRSLFLVVDSDNSSSFMRLQGCEIGQQAFCLMSPTQRPYELGEASKAGNLLTMFLTGPLMGFCLAAGNTDPSIQQLVDLQSAMNSVMGEWAALLLRSFQAPGTPKSPWSVVFRDALLRRLTLRFVLCRAALTLHTSVGGNPANLPRVFPELPKEVAPDAPDIVAGIQRLAECLDKAERFGDRAASMSSGSPMSTATHTSGRM</sequence>
<dbReference type="STRING" id="3088.A0A383VFI0"/>
<accession>A0A383VFI0</accession>
<gene>
    <name evidence="2" type="ORF">BQ4739_LOCUS4232</name>
</gene>
<proteinExistence type="predicted"/>
<dbReference type="EMBL" id="FNXT01000337">
    <property type="protein sequence ID" value="SZX63680.1"/>
    <property type="molecule type" value="Genomic_DNA"/>
</dbReference>
<feature type="region of interest" description="Disordered" evidence="1">
    <location>
        <begin position="611"/>
        <end position="631"/>
    </location>
</feature>
<dbReference type="Pfam" id="PF12070">
    <property type="entry name" value="SCAI"/>
    <property type="match status" value="1"/>
</dbReference>
<feature type="region of interest" description="Disordered" evidence="1">
    <location>
        <begin position="254"/>
        <end position="275"/>
    </location>
</feature>
<evidence type="ECO:0000256" key="1">
    <source>
        <dbReference type="SAM" id="MobiDB-lite"/>
    </source>
</evidence>
<feature type="compositionally biased region" description="Polar residues" evidence="1">
    <location>
        <begin position="614"/>
        <end position="631"/>
    </location>
</feature>
<dbReference type="GO" id="GO:0006351">
    <property type="term" value="P:DNA-templated transcription"/>
    <property type="evidence" value="ECO:0007669"/>
    <property type="project" value="InterPro"/>
</dbReference>
<evidence type="ECO:0008006" key="4">
    <source>
        <dbReference type="Google" id="ProtNLM"/>
    </source>
</evidence>
<reference evidence="2 3" key="1">
    <citation type="submission" date="2016-10" db="EMBL/GenBank/DDBJ databases">
        <authorList>
            <person name="Cai Z."/>
        </authorList>
    </citation>
    <scope>NUCLEOTIDE SEQUENCE [LARGE SCALE GENOMIC DNA]</scope>
</reference>
<dbReference type="GO" id="GO:0003714">
    <property type="term" value="F:transcription corepressor activity"/>
    <property type="evidence" value="ECO:0007669"/>
    <property type="project" value="InterPro"/>
</dbReference>
<evidence type="ECO:0000313" key="2">
    <source>
        <dbReference type="EMBL" id="SZX63680.1"/>
    </source>
</evidence>
<keyword evidence="3" id="KW-1185">Reference proteome</keyword>
<organism evidence="2 3">
    <name type="scientific">Tetradesmus obliquus</name>
    <name type="common">Green alga</name>
    <name type="synonym">Acutodesmus obliquus</name>
    <dbReference type="NCBI Taxonomy" id="3088"/>
    <lineage>
        <taxon>Eukaryota</taxon>
        <taxon>Viridiplantae</taxon>
        <taxon>Chlorophyta</taxon>
        <taxon>core chlorophytes</taxon>
        <taxon>Chlorophyceae</taxon>
        <taxon>CS clade</taxon>
        <taxon>Sphaeropleales</taxon>
        <taxon>Scenedesmaceae</taxon>
        <taxon>Tetradesmus</taxon>
    </lineage>
</organism>